<dbReference type="InterPro" id="IPR025672">
    <property type="entry name" value="Sigma_reg_C_dom"/>
</dbReference>
<evidence type="ECO:0000259" key="1">
    <source>
        <dbReference type="Pfam" id="PF13791"/>
    </source>
</evidence>
<dbReference type="Proteomes" id="UP000660801">
    <property type="component" value="Unassembled WGS sequence"/>
</dbReference>
<dbReference type="EMBL" id="BMJN01000025">
    <property type="protein sequence ID" value="GGE34296.1"/>
    <property type="molecule type" value="Genomic_DNA"/>
</dbReference>
<evidence type="ECO:0000313" key="3">
    <source>
        <dbReference type="Proteomes" id="UP000660801"/>
    </source>
</evidence>
<dbReference type="Pfam" id="PF13791">
    <property type="entry name" value="Sigma_reg_C"/>
    <property type="match status" value="1"/>
</dbReference>
<accession>A0A917EFF4</accession>
<feature type="domain" description="Sigma factor regulator C-terminal" evidence="1">
    <location>
        <begin position="133"/>
        <end position="274"/>
    </location>
</feature>
<evidence type="ECO:0000313" key="2">
    <source>
        <dbReference type="EMBL" id="GGE34296.1"/>
    </source>
</evidence>
<reference evidence="2" key="1">
    <citation type="journal article" date="2014" name="Int. J. Syst. Evol. Microbiol.">
        <title>Complete genome sequence of Corynebacterium casei LMG S-19264T (=DSM 44701T), isolated from a smear-ripened cheese.</title>
        <authorList>
            <consortium name="US DOE Joint Genome Institute (JGI-PGF)"/>
            <person name="Walter F."/>
            <person name="Albersmeier A."/>
            <person name="Kalinowski J."/>
            <person name="Ruckert C."/>
        </authorList>
    </citation>
    <scope>NUCLEOTIDE SEQUENCE</scope>
    <source>
        <strain evidence="2">CGMCC 1.15533</strain>
    </source>
</reference>
<protein>
    <recommendedName>
        <fullName evidence="1">Sigma factor regulator C-terminal domain-containing protein</fullName>
    </recommendedName>
</protein>
<reference evidence="2" key="2">
    <citation type="submission" date="2020-09" db="EMBL/GenBank/DDBJ databases">
        <authorList>
            <person name="Sun Q."/>
            <person name="Zhou Y."/>
        </authorList>
    </citation>
    <scope>NUCLEOTIDE SEQUENCE</scope>
    <source>
        <strain evidence="2">CGMCC 1.15533</strain>
    </source>
</reference>
<keyword evidence="3" id="KW-1185">Reference proteome</keyword>
<proteinExistence type="predicted"/>
<organism evidence="2 3">
    <name type="scientific">Streptococcus himalayensis</name>
    <dbReference type="NCBI Taxonomy" id="1888195"/>
    <lineage>
        <taxon>Bacteria</taxon>
        <taxon>Bacillati</taxon>
        <taxon>Bacillota</taxon>
        <taxon>Bacilli</taxon>
        <taxon>Lactobacillales</taxon>
        <taxon>Streptococcaceae</taxon>
        <taxon>Streptococcus</taxon>
    </lineage>
</organism>
<dbReference type="AlphaFoldDB" id="A0A917EFF4"/>
<gene>
    <name evidence="2" type="ORF">GCM10011510_14610</name>
</gene>
<name>A0A917EFF4_9STRE</name>
<comment type="caution">
    <text evidence="2">The sequence shown here is derived from an EMBL/GenBank/DDBJ whole genome shotgun (WGS) entry which is preliminary data.</text>
</comment>
<sequence>MFVSGKLLNRNFQKLIVYYDQRMTIAYPNIYMKSNSRPNGRFSAAYHIERIKDIDGVEIPYPPLRATASLFDTHLDHTGDGTIYQAFRDPVTNRFYSNQSKDRNPAFFNVQADWNKKHSGKPSQELELTREMEGQLVEVALTFDQPYSYQELQEMLPENLKQNWFWMGTTNKEQDFAFDLTDIYGLSFRYKVLEMNYSQFIEKVKGALKDPRYKTMTTYGGSGETFSNYDDLEFIKEHYPTLEKAKFAGVILTGKAENFAQLEGKDWIFASSIGTSIPNQPYYHLDKE</sequence>